<dbReference type="PATRIC" id="fig|1261658.3.peg.389"/>
<dbReference type="InterPro" id="IPR039013">
    <property type="entry name" value="YgiF"/>
</dbReference>
<dbReference type="Gene3D" id="2.40.320.10">
    <property type="entry name" value="Hypothetical Protein Pfu-838710-001"/>
    <property type="match status" value="1"/>
</dbReference>
<dbReference type="AlphaFoldDB" id="A0A179CZI3"/>
<dbReference type="GO" id="GO:0046872">
    <property type="term" value="F:metal ion binding"/>
    <property type="evidence" value="ECO:0007669"/>
    <property type="project" value="TreeGrafter"/>
</dbReference>
<dbReference type="GO" id="GO:0050355">
    <property type="term" value="F:inorganic triphosphate phosphatase activity"/>
    <property type="evidence" value="ECO:0007669"/>
    <property type="project" value="InterPro"/>
</dbReference>
<dbReference type="SMART" id="SM01118">
    <property type="entry name" value="CYTH"/>
    <property type="match status" value="1"/>
</dbReference>
<accession>A0A179CZI3</accession>
<reference evidence="2 3" key="1">
    <citation type="submission" date="2014-01" db="EMBL/GenBank/DDBJ databases">
        <authorList>
            <person name="Zuccon D."/>
        </authorList>
    </citation>
    <scope>NUCLEOTIDE SEQUENCE [LARGE SCALE GENOMIC DNA]</scope>
    <source>
        <strain evidence="2 3">Y31</strain>
    </source>
</reference>
<proteinExistence type="predicted"/>
<evidence type="ECO:0000259" key="1">
    <source>
        <dbReference type="PROSITE" id="PS51707"/>
    </source>
</evidence>
<dbReference type="Proteomes" id="UP000078358">
    <property type="component" value="Unassembled WGS sequence"/>
</dbReference>
<dbReference type="PANTHER" id="PTHR39569">
    <property type="entry name" value="INORGANIC TRIPHOSPHATASE"/>
    <property type="match status" value="1"/>
</dbReference>
<dbReference type="EMBL" id="JACI01000001">
    <property type="protein sequence ID" value="OAQ15323.1"/>
    <property type="molecule type" value="Genomic_DNA"/>
</dbReference>
<protein>
    <submittedName>
        <fullName evidence="2">Adenylate cyclase</fullName>
    </submittedName>
</protein>
<dbReference type="RefSeq" id="WP_064318050.1">
    <property type="nucleotide sequence ID" value="NZ_JACI01000001.1"/>
</dbReference>
<dbReference type="PROSITE" id="PS51707">
    <property type="entry name" value="CYTH"/>
    <property type="match status" value="1"/>
</dbReference>
<dbReference type="InterPro" id="IPR023577">
    <property type="entry name" value="CYTH_domain"/>
</dbReference>
<dbReference type="CDD" id="cd07756">
    <property type="entry name" value="CYTH-like_Pase_CHAD"/>
    <property type="match status" value="1"/>
</dbReference>
<evidence type="ECO:0000313" key="2">
    <source>
        <dbReference type="EMBL" id="OAQ15323.1"/>
    </source>
</evidence>
<dbReference type="PANTHER" id="PTHR39569:SF1">
    <property type="entry name" value="INORGANIC TRIPHOSPHATASE"/>
    <property type="match status" value="1"/>
</dbReference>
<evidence type="ECO:0000313" key="3">
    <source>
        <dbReference type="Proteomes" id="UP000078358"/>
    </source>
</evidence>
<dbReference type="Pfam" id="PF01928">
    <property type="entry name" value="CYTH"/>
    <property type="match status" value="1"/>
</dbReference>
<gene>
    <name evidence="2" type="ORF">F480_01920</name>
</gene>
<comment type="caution">
    <text evidence="2">The sequence shown here is derived from an EMBL/GenBank/DDBJ whole genome shotgun (WGS) entry which is preliminary data.</text>
</comment>
<dbReference type="InterPro" id="IPR033469">
    <property type="entry name" value="CYTH-like_dom_sf"/>
</dbReference>
<sequence>MQDEIEIKIMLLPENIALIKQWLTQQPIQKYQRQTLGNTYFDTPELFFAKAQMGLRVRTKNNQHEITLKMKGDIVGGLHIRPEYNLDLPNSQPDFKRLVSHYNLQIANSDAIAENLQATFSTDFERESWLLNYQHSQIEIALDMGIIKNRFGEEPICELEFELKQGNLTDLFALIQNMPKRDGMWLSSLSKAQRGYFVGRMDKIAKEIEKLSACHLDNMTEVERYQVQQQMADFLRLSPEATILRSQLGLEHIPLGDIFDYLTSARYLDQQLSHMQQRC</sequence>
<name>A0A179CZI3_BIBTR</name>
<dbReference type="SUPFAM" id="SSF55154">
    <property type="entry name" value="CYTH-like phosphatases"/>
    <property type="match status" value="1"/>
</dbReference>
<feature type="domain" description="CYTH" evidence="1">
    <location>
        <begin position="2"/>
        <end position="202"/>
    </location>
</feature>
<organism evidence="2 3">
    <name type="scientific">Bibersteinia trehalosi Y31</name>
    <dbReference type="NCBI Taxonomy" id="1261658"/>
    <lineage>
        <taxon>Bacteria</taxon>
        <taxon>Pseudomonadati</taxon>
        <taxon>Pseudomonadota</taxon>
        <taxon>Gammaproteobacteria</taxon>
        <taxon>Pasteurellales</taxon>
        <taxon>Pasteurellaceae</taxon>
        <taxon>Bibersteinia</taxon>
    </lineage>
</organism>